<proteinExistence type="predicted"/>
<name>A0A0A9DHU4_ARUDO</name>
<protein>
    <submittedName>
        <fullName evidence="1">NRPD903</fullName>
    </submittedName>
</protein>
<organism evidence="1">
    <name type="scientific">Arundo donax</name>
    <name type="common">Giant reed</name>
    <name type="synonym">Donax arundinaceus</name>
    <dbReference type="NCBI Taxonomy" id="35708"/>
    <lineage>
        <taxon>Eukaryota</taxon>
        <taxon>Viridiplantae</taxon>
        <taxon>Streptophyta</taxon>
        <taxon>Embryophyta</taxon>
        <taxon>Tracheophyta</taxon>
        <taxon>Spermatophyta</taxon>
        <taxon>Magnoliopsida</taxon>
        <taxon>Liliopsida</taxon>
        <taxon>Poales</taxon>
        <taxon>Poaceae</taxon>
        <taxon>PACMAD clade</taxon>
        <taxon>Arundinoideae</taxon>
        <taxon>Arundineae</taxon>
        <taxon>Arundo</taxon>
    </lineage>
</organism>
<dbReference type="EMBL" id="GBRH01209791">
    <property type="protein sequence ID" value="JAD88104.1"/>
    <property type="molecule type" value="Transcribed_RNA"/>
</dbReference>
<reference evidence="1" key="2">
    <citation type="journal article" date="2015" name="Data Brief">
        <title>Shoot transcriptome of the giant reed, Arundo donax.</title>
        <authorList>
            <person name="Barrero R.A."/>
            <person name="Guerrero F.D."/>
            <person name="Moolhuijzen P."/>
            <person name="Goolsby J.A."/>
            <person name="Tidwell J."/>
            <person name="Bellgard S.E."/>
            <person name="Bellgard M.I."/>
        </authorList>
    </citation>
    <scope>NUCLEOTIDE SEQUENCE</scope>
    <source>
        <tissue evidence="1">Shoot tissue taken approximately 20 cm above the soil surface</tissue>
    </source>
</reference>
<evidence type="ECO:0000313" key="1">
    <source>
        <dbReference type="EMBL" id="JAD88104.1"/>
    </source>
</evidence>
<dbReference type="AlphaFoldDB" id="A0A0A9DHU4"/>
<sequence>MSLLSYFYLVVLSILNELHHLLSLFPSKTVLEDPDNSSMMLLTQLPFHCFA</sequence>
<reference evidence="1" key="1">
    <citation type="submission" date="2014-09" db="EMBL/GenBank/DDBJ databases">
        <authorList>
            <person name="Magalhaes I.L.F."/>
            <person name="Oliveira U."/>
            <person name="Santos F.R."/>
            <person name="Vidigal T.H.D.A."/>
            <person name="Brescovit A.D."/>
            <person name="Santos A.J."/>
        </authorList>
    </citation>
    <scope>NUCLEOTIDE SEQUENCE</scope>
    <source>
        <tissue evidence="1">Shoot tissue taken approximately 20 cm above the soil surface</tissue>
    </source>
</reference>
<accession>A0A0A9DHU4</accession>